<dbReference type="PANTHER" id="PTHR43283:SF7">
    <property type="entry name" value="BETA-LACTAMASE-RELATED DOMAIN-CONTAINING PROTEIN"/>
    <property type="match status" value="1"/>
</dbReference>
<dbReference type="Pfam" id="PF00144">
    <property type="entry name" value="Beta-lactamase"/>
    <property type="match status" value="1"/>
</dbReference>
<evidence type="ECO:0000256" key="1">
    <source>
        <dbReference type="SAM" id="SignalP"/>
    </source>
</evidence>
<dbReference type="InterPro" id="IPR012338">
    <property type="entry name" value="Beta-lactam/transpept-like"/>
</dbReference>
<dbReference type="AlphaFoldDB" id="A0A2A5AWJ4"/>
<protein>
    <submittedName>
        <fullName evidence="3">6-aminohexanoate hydrolase</fullName>
    </submittedName>
</protein>
<dbReference type="InterPro" id="IPR050789">
    <property type="entry name" value="Diverse_Enzym_Activities"/>
</dbReference>
<dbReference type="SUPFAM" id="SSF56601">
    <property type="entry name" value="beta-lactamase/transpeptidase-like"/>
    <property type="match status" value="1"/>
</dbReference>
<sequence length="347" mass="38766">MQNMKLSCKRFLSGICLSIFLPVVSMAAADTTPTYDALDLAANKLPRLHSILVSQGGELLFEQYYNGRDPQRPANMKSASKSVISALIGIAIDKKLIESVNVKIADYFPELITVNNNAEKLQITIGNLLSMQSGLETTSNRNYGKWILSENWVEFAINQPMVAEPGTRMLYSTGSTHLLSAIISKVSGMSTKQFAQENLTSPLGYSMSYWPQDPQGIYFGGNDMEMTPRQMLSFGELYLNDGRKGEQQIISESWINDSYTPHVRSPRGQGRYYGYGWWLRDLAGMQVPVAWGYGGQLIFVVKELDVVVVATSESTPGPLRRGHLRSLYDLIEDEIFVPLRGELLVKR</sequence>
<dbReference type="GO" id="GO:0016787">
    <property type="term" value="F:hydrolase activity"/>
    <property type="evidence" value="ECO:0007669"/>
    <property type="project" value="UniProtKB-KW"/>
</dbReference>
<feature type="chain" id="PRO_5012720686" evidence="1">
    <location>
        <begin position="28"/>
        <end position="347"/>
    </location>
</feature>
<keyword evidence="1" id="KW-0732">Signal</keyword>
<evidence type="ECO:0000313" key="4">
    <source>
        <dbReference type="Proteomes" id="UP000218327"/>
    </source>
</evidence>
<name>A0A2A5AWJ4_9GAMM</name>
<reference evidence="4" key="1">
    <citation type="submission" date="2017-08" db="EMBL/GenBank/DDBJ databases">
        <title>A dynamic microbial community with high functional redundancy inhabits the cold, oxic subseafloor aquifer.</title>
        <authorList>
            <person name="Tully B.J."/>
            <person name="Wheat C.G."/>
            <person name="Glazer B.T."/>
            <person name="Huber J.A."/>
        </authorList>
    </citation>
    <scope>NUCLEOTIDE SEQUENCE [LARGE SCALE GENOMIC DNA]</scope>
</reference>
<evidence type="ECO:0000313" key="3">
    <source>
        <dbReference type="EMBL" id="PCJ23653.1"/>
    </source>
</evidence>
<feature type="domain" description="Beta-lactamase-related" evidence="2">
    <location>
        <begin position="50"/>
        <end position="320"/>
    </location>
</feature>
<proteinExistence type="predicted"/>
<accession>A0A2A5AWJ4</accession>
<feature type="signal peptide" evidence="1">
    <location>
        <begin position="1"/>
        <end position="27"/>
    </location>
</feature>
<dbReference type="PANTHER" id="PTHR43283">
    <property type="entry name" value="BETA-LACTAMASE-RELATED"/>
    <property type="match status" value="1"/>
</dbReference>
<gene>
    <name evidence="3" type="ORF">COA96_11440</name>
</gene>
<dbReference type="EMBL" id="NVVJ01000036">
    <property type="protein sequence ID" value="PCJ23653.1"/>
    <property type="molecule type" value="Genomic_DNA"/>
</dbReference>
<keyword evidence="3" id="KW-0378">Hydrolase</keyword>
<organism evidence="3 4">
    <name type="scientific">SAR86 cluster bacterium</name>
    <dbReference type="NCBI Taxonomy" id="2030880"/>
    <lineage>
        <taxon>Bacteria</taxon>
        <taxon>Pseudomonadati</taxon>
        <taxon>Pseudomonadota</taxon>
        <taxon>Gammaproteobacteria</taxon>
        <taxon>SAR86 cluster</taxon>
    </lineage>
</organism>
<evidence type="ECO:0000259" key="2">
    <source>
        <dbReference type="Pfam" id="PF00144"/>
    </source>
</evidence>
<dbReference type="Gene3D" id="3.40.710.10">
    <property type="entry name" value="DD-peptidase/beta-lactamase superfamily"/>
    <property type="match status" value="1"/>
</dbReference>
<dbReference type="Proteomes" id="UP000218327">
    <property type="component" value="Unassembled WGS sequence"/>
</dbReference>
<dbReference type="InterPro" id="IPR001466">
    <property type="entry name" value="Beta-lactam-related"/>
</dbReference>
<comment type="caution">
    <text evidence="3">The sequence shown here is derived from an EMBL/GenBank/DDBJ whole genome shotgun (WGS) entry which is preliminary data.</text>
</comment>